<protein>
    <recommendedName>
        <fullName evidence="4">BZIP domain-containing protein</fullName>
    </recommendedName>
</protein>
<feature type="region of interest" description="Disordered" evidence="1">
    <location>
        <begin position="1"/>
        <end position="42"/>
    </location>
</feature>
<evidence type="ECO:0000256" key="1">
    <source>
        <dbReference type="SAM" id="MobiDB-lite"/>
    </source>
</evidence>
<name>A0AAV4HZF4_9GAST</name>
<sequence length="80" mass="9486">MIISVNHRRETTQQTQLADPDRKTNHHRDRIVSENNRKRRHRAARVELVQPSTTLICLTLTFTSTITMWDGCNIQTFRIR</sequence>
<organism evidence="2 3">
    <name type="scientific">Elysia marginata</name>
    <dbReference type="NCBI Taxonomy" id="1093978"/>
    <lineage>
        <taxon>Eukaryota</taxon>
        <taxon>Metazoa</taxon>
        <taxon>Spiralia</taxon>
        <taxon>Lophotrochozoa</taxon>
        <taxon>Mollusca</taxon>
        <taxon>Gastropoda</taxon>
        <taxon>Heterobranchia</taxon>
        <taxon>Euthyneura</taxon>
        <taxon>Panpulmonata</taxon>
        <taxon>Sacoglossa</taxon>
        <taxon>Placobranchoidea</taxon>
        <taxon>Plakobranchidae</taxon>
        <taxon>Elysia</taxon>
    </lineage>
</organism>
<proteinExistence type="predicted"/>
<evidence type="ECO:0008006" key="4">
    <source>
        <dbReference type="Google" id="ProtNLM"/>
    </source>
</evidence>
<accession>A0AAV4HZF4</accession>
<evidence type="ECO:0000313" key="2">
    <source>
        <dbReference type="EMBL" id="GFS03379.1"/>
    </source>
</evidence>
<dbReference type="EMBL" id="BMAT01002267">
    <property type="protein sequence ID" value="GFS03379.1"/>
    <property type="molecule type" value="Genomic_DNA"/>
</dbReference>
<dbReference type="Proteomes" id="UP000762676">
    <property type="component" value="Unassembled WGS sequence"/>
</dbReference>
<evidence type="ECO:0000313" key="3">
    <source>
        <dbReference type="Proteomes" id="UP000762676"/>
    </source>
</evidence>
<reference evidence="2 3" key="1">
    <citation type="journal article" date="2021" name="Elife">
        <title>Chloroplast acquisition without the gene transfer in kleptoplastic sea slugs, Plakobranchus ocellatus.</title>
        <authorList>
            <person name="Maeda T."/>
            <person name="Takahashi S."/>
            <person name="Yoshida T."/>
            <person name="Shimamura S."/>
            <person name="Takaki Y."/>
            <person name="Nagai Y."/>
            <person name="Toyoda A."/>
            <person name="Suzuki Y."/>
            <person name="Arimoto A."/>
            <person name="Ishii H."/>
            <person name="Satoh N."/>
            <person name="Nishiyama T."/>
            <person name="Hasebe M."/>
            <person name="Maruyama T."/>
            <person name="Minagawa J."/>
            <person name="Obokata J."/>
            <person name="Shigenobu S."/>
        </authorList>
    </citation>
    <scope>NUCLEOTIDE SEQUENCE [LARGE SCALE GENOMIC DNA]</scope>
</reference>
<gene>
    <name evidence="2" type="ORF">ElyMa_001148800</name>
</gene>
<dbReference type="AlphaFoldDB" id="A0AAV4HZF4"/>
<comment type="caution">
    <text evidence="2">The sequence shown here is derived from an EMBL/GenBank/DDBJ whole genome shotgun (WGS) entry which is preliminary data.</text>
</comment>
<keyword evidence="3" id="KW-1185">Reference proteome</keyword>